<reference evidence="3 4" key="1">
    <citation type="submission" date="2024-06" db="EMBL/GenBank/DDBJ databases">
        <title>Sorghum-associated microbial communities from plants grown in Nebraska, USA.</title>
        <authorList>
            <person name="Schachtman D."/>
        </authorList>
    </citation>
    <scope>NUCLEOTIDE SEQUENCE [LARGE SCALE GENOMIC DNA]</scope>
    <source>
        <strain evidence="3 4">1757</strain>
    </source>
</reference>
<dbReference type="NCBIfam" id="TIGR00369">
    <property type="entry name" value="unchar_dom_1"/>
    <property type="match status" value="1"/>
</dbReference>
<dbReference type="PANTHER" id="PTHR43240">
    <property type="entry name" value="1,4-DIHYDROXY-2-NAPHTHOYL-COA THIOESTERASE 1"/>
    <property type="match status" value="1"/>
</dbReference>
<name>A0ABV2PVQ8_9GAMM</name>
<evidence type="ECO:0000313" key="4">
    <source>
        <dbReference type="Proteomes" id="UP001549251"/>
    </source>
</evidence>
<dbReference type="InterPro" id="IPR029069">
    <property type="entry name" value="HotDog_dom_sf"/>
</dbReference>
<gene>
    <name evidence="3" type="ORF">ABIE04_001453</name>
</gene>
<keyword evidence="4" id="KW-1185">Reference proteome</keyword>
<comment type="caution">
    <text evidence="3">The sequence shown here is derived from an EMBL/GenBank/DDBJ whole genome shotgun (WGS) entry which is preliminary data.</text>
</comment>
<dbReference type="PANTHER" id="PTHR43240:SF8">
    <property type="entry name" value="PHENYLACETIC ACID DEGRADATION-RELATED PROTEIN"/>
    <property type="match status" value="1"/>
</dbReference>
<proteinExistence type="predicted"/>
<feature type="domain" description="Thioesterase" evidence="2">
    <location>
        <begin position="76"/>
        <end position="150"/>
    </location>
</feature>
<dbReference type="InterPro" id="IPR006683">
    <property type="entry name" value="Thioestr_dom"/>
</dbReference>
<dbReference type="InterPro" id="IPR003736">
    <property type="entry name" value="PAAI_dom"/>
</dbReference>
<protein>
    <submittedName>
        <fullName evidence="3">1,4-dihydroxy-2-naphthoyl-CoA hydrolase</fullName>
        <ecNumber evidence="3">3.1.2.28</ecNumber>
    </submittedName>
</protein>
<dbReference type="EMBL" id="JBEPSD010000001">
    <property type="protein sequence ID" value="MET4569126.1"/>
    <property type="molecule type" value="Genomic_DNA"/>
</dbReference>
<dbReference type="Proteomes" id="UP001549251">
    <property type="component" value="Unassembled WGS sequence"/>
</dbReference>
<dbReference type="CDD" id="cd03443">
    <property type="entry name" value="PaaI_thioesterase"/>
    <property type="match status" value="1"/>
</dbReference>
<accession>A0ABV2PVQ8</accession>
<dbReference type="EC" id="3.1.2.28" evidence="3"/>
<sequence length="169" mass="17957">MNTTARLRPFEPSRRNQRLPCSTLLRGQPSMFTAEHFNRIGIDHLPGSLGIVITHVGASEVRAELPVKPSLMAPSGFLHAASVIALADTSAGYGCVASLPEGASGFTTVELKSNHLGTATEGTIECVATAAHLGKTTQVWDATVTHRESGKTIALFRCTQMVLYAAKRA</sequence>
<keyword evidence="1 3" id="KW-0378">Hydrolase</keyword>
<evidence type="ECO:0000256" key="1">
    <source>
        <dbReference type="ARBA" id="ARBA00022801"/>
    </source>
</evidence>
<dbReference type="Pfam" id="PF03061">
    <property type="entry name" value="4HBT"/>
    <property type="match status" value="1"/>
</dbReference>
<dbReference type="RefSeq" id="WP_354548110.1">
    <property type="nucleotide sequence ID" value="NZ_JBEPSD010000001.1"/>
</dbReference>
<organism evidence="3 4">
    <name type="scientific">Rhodanobacter soli</name>
    <dbReference type="NCBI Taxonomy" id="590609"/>
    <lineage>
        <taxon>Bacteria</taxon>
        <taxon>Pseudomonadati</taxon>
        <taxon>Pseudomonadota</taxon>
        <taxon>Gammaproteobacteria</taxon>
        <taxon>Lysobacterales</taxon>
        <taxon>Rhodanobacteraceae</taxon>
        <taxon>Rhodanobacter</taxon>
    </lineage>
</organism>
<evidence type="ECO:0000313" key="3">
    <source>
        <dbReference type="EMBL" id="MET4569126.1"/>
    </source>
</evidence>
<evidence type="ECO:0000259" key="2">
    <source>
        <dbReference type="Pfam" id="PF03061"/>
    </source>
</evidence>
<dbReference type="SUPFAM" id="SSF54637">
    <property type="entry name" value="Thioesterase/thiol ester dehydrase-isomerase"/>
    <property type="match status" value="1"/>
</dbReference>
<dbReference type="Gene3D" id="3.10.129.10">
    <property type="entry name" value="Hotdog Thioesterase"/>
    <property type="match status" value="1"/>
</dbReference>
<dbReference type="GO" id="GO:0061522">
    <property type="term" value="F:1,4-dihydroxy-2-naphthoyl-CoA thioesterase activity"/>
    <property type="evidence" value="ECO:0007669"/>
    <property type="project" value="UniProtKB-EC"/>
</dbReference>